<comment type="catalytic activity">
    <reaction evidence="9 10">
        <text>L-threonyl-[protein] + FAD = FMN-L-threonyl-[protein] + AMP + H(+)</text>
        <dbReference type="Rhea" id="RHEA:36847"/>
        <dbReference type="Rhea" id="RHEA-COMP:11060"/>
        <dbReference type="Rhea" id="RHEA-COMP:11061"/>
        <dbReference type="ChEBI" id="CHEBI:15378"/>
        <dbReference type="ChEBI" id="CHEBI:30013"/>
        <dbReference type="ChEBI" id="CHEBI:57692"/>
        <dbReference type="ChEBI" id="CHEBI:74257"/>
        <dbReference type="ChEBI" id="CHEBI:456215"/>
        <dbReference type="EC" id="2.7.1.180"/>
    </reaction>
</comment>
<evidence type="ECO:0000256" key="3">
    <source>
        <dbReference type="ARBA" id="ARBA00022630"/>
    </source>
</evidence>
<keyword evidence="6 10" id="KW-0274">FAD</keyword>
<dbReference type="SUPFAM" id="SSF143631">
    <property type="entry name" value="ApbE-like"/>
    <property type="match status" value="1"/>
</dbReference>
<dbReference type="STRING" id="1166337.SAMN05192580_3852"/>
<dbReference type="EMBL" id="FOZG01000003">
    <property type="protein sequence ID" value="SFS13094.1"/>
    <property type="molecule type" value="Genomic_DNA"/>
</dbReference>
<evidence type="ECO:0000313" key="12">
    <source>
        <dbReference type="EMBL" id="SFS13094.1"/>
    </source>
</evidence>
<organism evidence="12 13">
    <name type="scientific">Sphingomonas jatrophae</name>
    <dbReference type="NCBI Taxonomy" id="1166337"/>
    <lineage>
        <taxon>Bacteria</taxon>
        <taxon>Pseudomonadati</taxon>
        <taxon>Pseudomonadota</taxon>
        <taxon>Alphaproteobacteria</taxon>
        <taxon>Sphingomonadales</taxon>
        <taxon>Sphingomonadaceae</taxon>
        <taxon>Sphingomonas</taxon>
    </lineage>
</organism>
<dbReference type="AlphaFoldDB" id="A0A1I6MBM8"/>
<evidence type="ECO:0000313" key="13">
    <source>
        <dbReference type="Proteomes" id="UP000198824"/>
    </source>
</evidence>
<feature type="binding site" evidence="11">
    <location>
        <position position="177"/>
    </location>
    <ligand>
        <name>Mg(2+)</name>
        <dbReference type="ChEBI" id="CHEBI:18420"/>
    </ligand>
</feature>
<dbReference type="PANTHER" id="PTHR30040">
    <property type="entry name" value="THIAMINE BIOSYNTHESIS LIPOPROTEIN APBE"/>
    <property type="match status" value="1"/>
</dbReference>
<dbReference type="GO" id="GO:0016740">
    <property type="term" value="F:transferase activity"/>
    <property type="evidence" value="ECO:0007669"/>
    <property type="project" value="UniProtKB-UniRule"/>
</dbReference>
<accession>A0A1I6MBM8</accession>
<protein>
    <recommendedName>
        <fullName evidence="2 10">FAD:protein FMN transferase</fullName>
        <ecNumber evidence="1 10">2.7.1.180</ecNumber>
    </recommendedName>
    <alternativeName>
        <fullName evidence="8 10">Flavin transferase</fullName>
    </alternativeName>
</protein>
<dbReference type="PANTHER" id="PTHR30040:SF2">
    <property type="entry name" value="FAD:PROTEIN FMN TRANSFERASE"/>
    <property type="match status" value="1"/>
</dbReference>
<dbReference type="PIRSF" id="PIRSF006268">
    <property type="entry name" value="ApbE"/>
    <property type="match status" value="1"/>
</dbReference>
<evidence type="ECO:0000256" key="11">
    <source>
        <dbReference type="PIRSR" id="PIRSR006268-2"/>
    </source>
</evidence>
<dbReference type="GO" id="GO:0046872">
    <property type="term" value="F:metal ion binding"/>
    <property type="evidence" value="ECO:0007669"/>
    <property type="project" value="UniProtKB-UniRule"/>
</dbReference>
<evidence type="ECO:0000256" key="4">
    <source>
        <dbReference type="ARBA" id="ARBA00022679"/>
    </source>
</evidence>
<evidence type="ECO:0000256" key="2">
    <source>
        <dbReference type="ARBA" id="ARBA00016337"/>
    </source>
</evidence>
<keyword evidence="12" id="KW-0449">Lipoprotein</keyword>
<evidence type="ECO:0000256" key="5">
    <source>
        <dbReference type="ARBA" id="ARBA00022723"/>
    </source>
</evidence>
<dbReference type="InterPro" id="IPR024932">
    <property type="entry name" value="ApbE"/>
</dbReference>
<evidence type="ECO:0000256" key="10">
    <source>
        <dbReference type="PIRNR" id="PIRNR006268"/>
    </source>
</evidence>
<reference evidence="12 13" key="1">
    <citation type="submission" date="2016-10" db="EMBL/GenBank/DDBJ databases">
        <authorList>
            <person name="de Groot N.N."/>
        </authorList>
    </citation>
    <scope>NUCLEOTIDE SEQUENCE [LARGE SCALE GENOMIC DNA]</scope>
    <source>
        <strain evidence="12 13">S5-249</strain>
    </source>
</reference>
<dbReference type="Pfam" id="PF02424">
    <property type="entry name" value="ApbE"/>
    <property type="match status" value="1"/>
</dbReference>
<comment type="cofactor">
    <cofactor evidence="11">
        <name>Mg(2+)</name>
        <dbReference type="ChEBI" id="CHEBI:18420"/>
    </cofactor>
    <cofactor evidence="11">
        <name>Mn(2+)</name>
        <dbReference type="ChEBI" id="CHEBI:29035"/>
    </cofactor>
    <text evidence="11">Magnesium. Can also use manganese.</text>
</comment>
<keyword evidence="4 10" id="KW-0808">Transferase</keyword>
<name>A0A1I6MBM8_9SPHN</name>
<dbReference type="Gene3D" id="3.10.520.10">
    <property type="entry name" value="ApbE-like domains"/>
    <property type="match status" value="1"/>
</dbReference>
<feature type="binding site" evidence="11">
    <location>
        <position position="282"/>
    </location>
    <ligand>
        <name>Mg(2+)</name>
        <dbReference type="ChEBI" id="CHEBI:18420"/>
    </ligand>
</feature>
<evidence type="ECO:0000256" key="8">
    <source>
        <dbReference type="ARBA" id="ARBA00031306"/>
    </source>
</evidence>
<feature type="binding site" evidence="11">
    <location>
        <position position="286"/>
    </location>
    <ligand>
        <name>Mg(2+)</name>
        <dbReference type="ChEBI" id="CHEBI:18420"/>
    </ligand>
</feature>
<comment type="similarity">
    <text evidence="10">Belongs to the ApbE family.</text>
</comment>
<keyword evidence="5 10" id="KW-0479">Metal-binding</keyword>
<evidence type="ECO:0000256" key="9">
    <source>
        <dbReference type="ARBA" id="ARBA00048540"/>
    </source>
</evidence>
<evidence type="ECO:0000256" key="1">
    <source>
        <dbReference type="ARBA" id="ARBA00011955"/>
    </source>
</evidence>
<dbReference type="Proteomes" id="UP000198824">
    <property type="component" value="Unassembled WGS sequence"/>
</dbReference>
<dbReference type="EC" id="2.7.1.180" evidence="1 10"/>
<keyword evidence="3 10" id="KW-0285">Flavoprotein</keyword>
<evidence type="ECO:0000256" key="6">
    <source>
        <dbReference type="ARBA" id="ARBA00022827"/>
    </source>
</evidence>
<sequence>MSDTAGDVRIALPPHIDAAAVAARDAAARVERLAGVTMGTSWSVRFALPRGGDAAALGRAIEARLDGIVAEMSHWAAESLLSRFNRAPAGMWMALPADFAWVMARGLAIAAASGGAFDPAIGQLTDLWGFGPHGARPTPLGAEVAAARTLSGWQQLAWDGAARRLRQAGGVALDLSGIAKGFAVDAVAALLTERGIGHALVEIGGELVGRGVRPDGEPWWVDLETPPGLTLAPIRIALHELAVATSGDYRRGAHTLDPRTGRPALNGVVSVSVLHAQALDADAWATAIAVLGAEEGMALAVRERLAARVVMADGTEHLSPLLTAMLAD</sequence>
<keyword evidence="13" id="KW-1185">Reference proteome</keyword>
<gene>
    <name evidence="12" type="ORF">SAMN05192580_3852</name>
</gene>
<keyword evidence="7 10" id="KW-0460">Magnesium</keyword>
<proteinExistence type="inferred from homology"/>
<evidence type="ECO:0000256" key="7">
    <source>
        <dbReference type="ARBA" id="ARBA00022842"/>
    </source>
</evidence>
<dbReference type="InterPro" id="IPR003374">
    <property type="entry name" value="ApbE-like_sf"/>
</dbReference>